<dbReference type="AlphaFoldDB" id="A0AA38M0F5"/>
<proteinExistence type="predicted"/>
<reference evidence="2" key="1">
    <citation type="journal article" date="2023" name="G3 (Bethesda)">
        <title>Whole genome assemblies of Zophobas morio and Tenebrio molitor.</title>
        <authorList>
            <person name="Kaur S."/>
            <person name="Stinson S.A."/>
            <person name="diCenzo G.C."/>
        </authorList>
    </citation>
    <scope>NUCLEOTIDE SEQUENCE</scope>
    <source>
        <strain evidence="2">QUZm001</strain>
    </source>
</reference>
<evidence type="ECO:0000259" key="1">
    <source>
        <dbReference type="Pfam" id="PF00078"/>
    </source>
</evidence>
<dbReference type="Pfam" id="PF00078">
    <property type="entry name" value="RVT_1"/>
    <property type="match status" value="1"/>
</dbReference>
<accession>A0AA38M0F5</accession>
<sequence length="118" mass="13295">MPSFGGWLKSVPGTWSCGSPTSGVEKLRLRDICGPFIWNLMMDPLIRELENQRAFCVAYADDLLILVEADSRVWLERKGTRWMNVVRDWAGGVNLPVSDAKSVCMLLKGILSNTRPWP</sequence>
<name>A0AA38M0F5_9CUCU</name>
<organism evidence="2 3">
    <name type="scientific">Zophobas morio</name>
    <dbReference type="NCBI Taxonomy" id="2755281"/>
    <lineage>
        <taxon>Eukaryota</taxon>
        <taxon>Metazoa</taxon>
        <taxon>Ecdysozoa</taxon>
        <taxon>Arthropoda</taxon>
        <taxon>Hexapoda</taxon>
        <taxon>Insecta</taxon>
        <taxon>Pterygota</taxon>
        <taxon>Neoptera</taxon>
        <taxon>Endopterygota</taxon>
        <taxon>Coleoptera</taxon>
        <taxon>Polyphaga</taxon>
        <taxon>Cucujiformia</taxon>
        <taxon>Tenebrionidae</taxon>
        <taxon>Zophobas</taxon>
    </lineage>
</organism>
<evidence type="ECO:0000313" key="2">
    <source>
        <dbReference type="EMBL" id="KAJ3639155.1"/>
    </source>
</evidence>
<gene>
    <name evidence="2" type="ORF">Zmor_004026</name>
</gene>
<protein>
    <recommendedName>
        <fullName evidence="1">Reverse transcriptase domain-containing protein</fullName>
    </recommendedName>
</protein>
<feature type="domain" description="Reverse transcriptase" evidence="1">
    <location>
        <begin position="33"/>
        <end position="105"/>
    </location>
</feature>
<evidence type="ECO:0000313" key="3">
    <source>
        <dbReference type="Proteomes" id="UP001168821"/>
    </source>
</evidence>
<keyword evidence="3" id="KW-1185">Reference proteome</keyword>
<dbReference type="Proteomes" id="UP001168821">
    <property type="component" value="Unassembled WGS sequence"/>
</dbReference>
<dbReference type="EMBL" id="JALNTZ010000012">
    <property type="protein sequence ID" value="KAJ3639155.1"/>
    <property type="molecule type" value="Genomic_DNA"/>
</dbReference>
<dbReference type="InterPro" id="IPR000477">
    <property type="entry name" value="RT_dom"/>
</dbReference>
<comment type="caution">
    <text evidence="2">The sequence shown here is derived from an EMBL/GenBank/DDBJ whole genome shotgun (WGS) entry which is preliminary data.</text>
</comment>